<dbReference type="InterPro" id="IPR003961">
    <property type="entry name" value="FN3_dom"/>
</dbReference>
<accession>A0A7W7WZ11</accession>
<dbReference type="SUPFAM" id="SSF49265">
    <property type="entry name" value="Fibronectin type III"/>
    <property type="match status" value="1"/>
</dbReference>
<protein>
    <recommendedName>
        <fullName evidence="4">Fibronectin type-III domain-containing protein</fullName>
    </recommendedName>
</protein>
<dbReference type="GO" id="GO:0016798">
    <property type="term" value="F:hydrolase activity, acting on glycosyl bonds"/>
    <property type="evidence" value="ECO:0007669"/>
    <property type="project" value="UniProtKB-KW"/>
</dbReference>
<dbReference type="EMBL" id="JACHJS010000001">
    <property type="protein sequence ID" value="MBB4969079.1"/>
    <property type="molecule type" value="Genomic_DNA"/>
</dbReference>
<dbReference type="RefSeq" id="WP_184674788.1">
    <property type="nucleotide sequence ID" value="NZ_BAABAI010000043.1"/>
</dbReference>
<feature type="compositionally biased region" description="Gly residues" evidence="3">
    <location>
        <begin position="378"/>
        <end position="387"/>
    </location>
</feature>
<organism evidence="5 6">
    <name type="scientific">Saccharothrix violaceirubra</name>
    <dbReference type="NCBI Taxonomy" id="413306"/>
    <lineage>
        <taxon>Bacteria</taxon>
        <taxon>Bacillati</taxon>
        <taxon>Actinomycetota</taxon>
        <taxon>Actinomycetes</taxon>
        <taxon>Pseudonocardiales</taxon>
        <taxon>Pseudonocardiaceae</taxon>
        <taxon>Saccharothrix</taxon>
    </lineage>
</organism>
<dbReference type="GO" id="GO:0000272">
    <property type="term" value="P:polysaccharide catabolic process"/>
    <property type="evidence" value="ECO:0007669"/>
    <property type="project" value="UniProtKB-KW"/>
</dbReference>
<keyword evidence="1" id="KW-0378">Hydrolase</keyword>
<evidence type="ECO:0000256" key="1">
    <source>
        <dbReference type="ARBA" id="ARBA00023295"/>
    </source>
</evidence>
<dbReference type="Gene3D" id="2.60.40.10">
    <property type="entry name" value="Immunoglobulins"/>
    <property type="match status" value="1"/>
</dbReference>
<dbReference type="InterPro" id="IPR013783">
    <property type="entry name" value="Ig-like_fold"/>
</dbReference>
<dbReference type="PROSITE" id="PS50853">
    <property type="entry name" value="FN3"/>
    <property type="match status" value="1"/>
</dbReference>
<comment type="caution">
    <text evidence="5">The sequence shown here is derived from an EMBL/GenBank/DDBJ whole genome shotgun (WGS) entry which is preliminary data.</text>
</comment>
<evidence type="ECO:0000256" key="2">
    <source>
        <dbReference type="ARBA" id="ARBA00023326"/>
    </source>
</evidence>
<gene>
    <name evidence="5" type="ORF">F4559_006438</name>
</gene>
<keyword evidence="2" id="KW-0624">Polysaccharide degradation</keyword>
<evidence type="ECO:0000313" key="6">
    <source>
        <dbReference type="Proteomes" id="UP000542674"/>
    </source>
</evidence>
<evidence type="ECO:0000256" key="3">
    <source>
        <dbReference type="SAM" id="MobiDB-lite"/>
    </source>
</evidence>
<keyword evidence="1" id="KW-0326">Glycosidase</keyword>
<keyword evidence="6" id="KW-1185">Reference proteome</keyword>
<keyword evidence="2" id="KW-0119">Carbohydrate metabolism</keyword>
<dbReference type="AlphaFoldDB" id="A0A7W7WZ11"/>
<evidence type="ECO:0000259" key="4">
    <source>
        <dbReference type="PROSITE" id="PS50853"/>
    </source>
</evidence>
<name>A0A7W7WZ11_9PSEU</name>
<reference evidence="5 6" key="1">
    <citation type="submission" date="2020-08" db="EMBL/GenBank/DDBJ databases">
        <title>Sequencing the genomes of 1000 actinobacteria strains.</title>
        <authorList>
            <person name="Klenk H.-P."/>
        </authorList>
    </citation>
    <scope>NUCLEOTIDE SEQUENCE [LARGE SCALE GENOMIC DNA]</scope>
    <source>
        <strain evidence="5 6">DSM 45084</strain>
    </source>
</reference>
<dbReference type="Proteomes" id="UP000542674">
    <property type="component" value="Unassembled WGS sequence"/>
</dbReference>
<dbReference type="InterPro" id="IPR036116">
    <property type="entry name" value="FN3_sf"/>
</dbReference>
<sequence length="894" mass="93721">MSGFDVRLMAYAPNGPRLGLLPGATSVEVGIPLDDVGSLRLAYAAQAPGAELLAAPVEVAVETYDPTDDRWTEVDGARFLRIKRSGNITDPTGTRSFELPAYAWLLRKARLFPSVRDNAEGKRPFLSATAGTILATLIAEARARGALPGLAIDFTPSVDSAGQRWAKVLTIAYEPGIDVLAVLDNLAEQGVVDWTTSGRTLRVFNADTALARNLATGPYPVELRLGRDVVDAPDTGTLEDLASAVYVKGEGAARLELVNPDAPTPWGRFEGFITQGGVRDEGTMRLLAEAELGRTGRERVQVTRGVDFTLAARLPWRDYRPGDYVLAPGDTGARSVLRVRQVTLTRDQAGTLGGNLVLNDRLIERDLRLAKRTAGIVGGSTADGGSGARPAPEGPDPRSPAAPAGLIVDTDAYLDSDGAARGQVTATWGTVGTATDGTAIEVAGYELYQRPNIVALAWAKLTDTQHPDNTVTASPYDVGTEWAFKVRAISRAGVIGPWSNAYAVRIAADAEAPPTPSTPILSTRLGVIHVEWNGRGAAGESMPPDFSHLDVSMDPGTGPTRINQMEGAGSIVVTNQPYNSPRTFRFVAVDRSGNASAVSASATISTRPLVEGDVIGTVIRGDAILANSVTADQLAAGAITASAIRANAITADKIAATAIDGKTITGATLRTAATNPRVQLDASGLQAWNSAGTRTVSISASTGAADVAGTLRTGTSGVRAVVSSNVFGAYPGVVFQGMAGSPGFEPTVHGREDGTLWSFSAEAVGNSSGRTDLIMRKGGSWFLGKQYGDVNTSASLNAPGDGKLFIDGILPRGMSSTRMLGFGVTHVNPGAYSIRIDFGSTITEGAPVPHCTIVTGAPQDGVTWGVSRWDNRGFQFNWSKGAEIDIHWLIIRSA</sequence>
<proteinExistence type="predicted"/>
<feature type="region of interest" description="Disordered" evidence="3">
    <location>
        <begin position="378"/>
        <end position="404"/>
    </location>
</feature>
<feature type="domain" description="Fibronectin type-III" evidence="4">
    <location>
        <begin position="402"/>
        <end position="509"/>
    </location>
</feature>
<evidence type="ECO:0000313" key="5">
    <source>
        <dbReference type="EMBL" id="MBB4969079.1"/>
    </source>
</evidence>